<evidence type="ECO:0000259" key="2">
    <source>
        <dbReference type="Pfam" id="PF08595"/>
    </source>
</evidence>
<dbReference type="InterPro" id="IPR039602">
    <property type="entry name" value="Rxt2"/>
</dbReference>
<dbReference type="GO" id="GO:0005829">
    <property type="term" value="C:cytosol"/>
    <property type="evidence" value="ECO:0007669"/>
    <property type="project" value="TreeGrafter"/>
</dbReference>
<dbReference type="PANTHER" id="PTHR28232:SF1">
    <property type="entry name" value="TRANSCRIPTIONAL REGULATORY PROTEIN RXT2"/>
    <property type="match status" value="1"/>
</dbReference>
<dbReference type="OrthoDB" id="2405722at2759"/>
<evidence type="ECO:0000313" key="3">
    <source>
        <dbReference type="EMBL" id="KAA8895444.1"/>
    </source>
</evidence>
<feature type="compositionally biased region" description="Basic and acidic residues" evidence="1">
    <location>
        <begin position="301"/>
        <end position="324"/>
    </location>
</feature>
<sequence>MAAERRHVTETITKVKRALEQLGDGSDSDDTIVGTSNRGRKLKRKAKYVHEGKLDDGRGVNGYKEEIEYFGTRKKIIYRKHGRSKRLAIDSEEEESQDSEAEESGSELFDPYDGLDLASCVPHLSAKLLAPLDSAADLPKHPSLAYIYTSRTLNELIQQSLEKICEEKSHTVKLKNLMTKFLGDDPWINLEKLKWPEEDHAAIARERSEGILRGFIDLNGSARASGGGSVGGGAETNGKLTNGTPKVVENGVDESRDVNMTDEANGHPEPPASDARNVENEETAQSATQDTVIVTVDDDDLKTTKGPDPTSPKEDTLALPEPRRMTTRSTHHNGASPAPPSDSPSSEIDPFFYPPDYKVDRDNGLPPGEAEETRRLLAAAVQRQDEFMRGLKRVQDGLLRAESMRKKVWDWCRTMEGMRDYHERIAQFSRDPNAANFDIDEGENVGLSDGEDWYDPDVWKLDGPLQKGQEEEEEGEVIPHGKKTRRRGDR</sequence>
<reference evidence="3 4" key="1">
    <citation type="submission" date="2019-09" db="EMBL/GenBank/DDBJ databases">
        <title>Draft genome of the ectomycorrhizal ascomycete Sphaerosporella brunnea.</title>
        <authorList>
            <consortium name="DOE Joint Genome Institute"/>
            <person name="Benucci G.M."/>
            <person name="Marozzi G."/>
            <person name="Antonielli L."/>
            <person name="Sanchez S."/>
            <person name="Marco P."/>
            <person name="Wang X."/>
            <person name="Falini L.B."/>
            <person name="Barry K."/>
            <person name="Haridas S."/>
            <person name="Lipzen A."/>
            <person name="Labutti K."/>
            <person name="Grigoriev I.V."/>
            <person name="Murat C."/>
            <person name="Martin F."/>
            <person name="Albertini E."/>
            <person name="Donnini D."/>
            <person name="Bonito G."/>
        </authorList>
    </citation>
    <scope>NUCLEOTIDE SEQUENCE [LARGE SCALE GENOMIC DNA]</scope>
    <source>
        <strain evidence="3 4">Sb_GMNB300</strain>
    </source>
</reference>
<dbReference type="PANTHER" id="PTHR28232">
    <property type="entry name" value="TRANSCRIPTIONAL REGULATORY PROTEIN RXT2"/>
    <property type="match status" value="1"/>
</dbReference>
<comment type="caution">
    <text evidence="3">The sequence shown here is derived from an EMBL/GenBank/DDBJ whole genome shotgun (WGS) entry which is preliminary data.</text>
</comment>
<evidence type="ECO:0000313" key="4">
    <source>
        <dbReference type="Proteomes" id="UP000326924"/>
    </source>
</evidence>
<dbReference type="Proteomes" id="UP000326924">
    <property type="component" value="Unassembled WGS sequence"/>
</dbReference>
<dbReference type="Pfam" id="PF08595">
    <property type="entry name" value="RXT2_N"/>
    <property type="match status" value="1"/>
</dbReference>
<name>A0A5J5EJR5_9PEZI</name>
<organism evidence="3 4">
    <name type="scientific">Sphaerosporella brunnea</name>
    <dbReference type="NCBI Taxonomy" id="1250544"/>
    <lineage>
        <taxon>Eukaryota</taxon>
        <taxon>Fungi</taxon>
        <taxon>Dikarya</taxon>
        <taxon>Ascomycota</taxon>
        <taxon>Pezizomycotina</taxon>
        <taxon>Pezizomycetes</taxon>
        <taxon>Pezizales</taxon>
        <taxon>Pyronemataceae</taxon>
        <taxon>Sphaerosporella</taxon>
    </lineage>
</organism>
<feature type="compositionally biased region" description="Basic residues" evidence="1">
    <location>
        <begin position="480"/>
        <end position="490"/>
    </location>
</feature>
<evidence type="ECO:0000256" key="1">
    <source>
        <dbReference type="SAM" id="MobiDB-lite"/>
    </source>
</evidence>
<dbReference type="FunCoup" id="A0A5J5EJR5">
    <property type="interactions" value="132"/>
</dbReference>
<dbReference type="InterPro" id="IPR013904">
    <property type="entry name" value="RXT2_N"/>
</dbReference>
<keyword evidence="4" id="KW-1185">Reference proteome</keyword>
<dbReference type="AlphaFoldDB" id="A0A5J5EJR5"/>
<proteinExistence type="predicted"/>
<dbReference type="GO" id="GO:0033698">
    <property type="term" value="C:Rpd3L complex"/>
    <property type="evidence" value="ECO:0007669"/>
    <property type="project" value="TreeGrafter"/>
</dbReference>
<feature type="region of interest" description="Disordered" evidence="1">
    <location>
        <begin position="224"/>
        <end position="357"/>
    </location>
</feature>
<feature type="compositionally biased region" description="Acidic residues" evidence="1">
    <location>
        <begin position="90"/>
        <end position="105"/>
    </location>
</feature>
<accession>A0A5J5EJR5</accession>
<gene>
    <name evidence="3" type="ORF">FN846DRAFT_911734</name>
</gene>
<feature type="compositionally biased region" description="Gly residues" evidence="1">
    <location>
        <begin position="225"/>
        <end position="235"/>
    </location>
</feature>
<feature type="domain" description="Transcriptional regulatory protein RXT2 N-terminal" evidence="2">
    <location>
        <begin position="36"/>
        <end position="184"/>
    </location>
</feature>
<dbReference type="EMBL" id="VXIS01000263">
    <property type="protein sequence ID" value="KAA8895444.1"/>
    <property type="molecule type" value="Genomic_DNA"/>
</dbReference>
<feature type="region of interest" description="Disordered" evidence="1">
    <location>
        <begin position="439"/>
        <end position="490"/>
    </location>
</feature>
<feature type="compositionally biased region" description="Acidic residues" evidence="1">
    <location>
        <begin position="439"/>
        <end position="455"/>
    </location>
</feature>
<protein>
    <submittedName>
        <fullName evidence="3">RXT2-like protein</fullName>
    </submittedName>
</protein>
<dbReference type="InParanoid" id="A0A5J5EJR5"/>
<feature type="region of interest" description="Disordered" evidence="1">
    <location>
        <begin position="88"/>
        <end position="107"/>
    </location>
</feature>